<dbReference type="Pfam" id="PF13660">
    <property type="entry name" value="DUF4147"/>
    <property type="match status" value="1"/>
</dbReference>
<dbReference type="Proteomes" id="UP000046395">
    <property type="component" value="Unassembled WGS sequence"/>
</dbReference>
<keyword evidence="6" id="KW-0547">Nucleotide-binding</keyword>
<keyword evidence="11" id="KW-1185">Reference proteome</keyword>
<keyword evidence="5" id="KW-0808">Transferase</keyword>
<name>A0A5S6R1D8_TRIMR</name>
<evidence type="ECO:0000256" key="8">
    <source>
        <dbReference type="ARBA" id="ARBA00022840"/>
    </source>
</evidence>
<dbReference type="InterPro" id="IPR038614">
    <property type="entry name" value="GK_N_sf"/>
</dbReference>
<evidence type="ECO:0000256" key="4">
    <source>
        <dbReference type="ARBA" id="ARBA00020720"/>
    </source>
</evidence>
<protein>
    <recommendedName>
        <fullName evidence="4">Glycerate kinase</fullName>
        <ecNumber evidence="3">2.7.1.31</ecNumber>
    </recommendedName>
</protein>
<dbReference type="SUPFAM" id="SSF82544">
    <property type="entry name" value="GckA/TtuD-like"/>
    <property type="match status" value="1"/>
</dbReference>
<dbReference type="PANTHER" id="PTHR12227:SF0">
    <property type="entry name" value="GLYCERATE KINASE"/>
    <property type="match status" value="1"/>
</dbReference>
<dbReference type="Gene3D" id="3.40.1480.10">
    <property type="entry name" value="MOFRL domain"/>
    <property type="match status" value="1"/>
</dbReference>
<keyword evidence="7" id="KW-0418">Kinase</keyword>
<evidence type="ECO:0000256" key="7">
    <source>
        <dbReference type="ARBA" id="ARBA00022777"/>
    </source>
</evidence>
<dbReference type="GO" id="GO:0005524">
    <property type="term" value="F:ATP binding"/>
    <property type="evidence" value="ECO:0007669"/>
    <property type="project" value="UniProtKB-KW"/>
</dbReference>
<dbReference type="PANTHER" id="PTHR12227">
    <property type="entry name" value="GLYCERATE KINASE"/>
    <property type="match status" value="1"/>
</dbReference>
<feature type="domain" description="MOFRL-associated" evidence="10">
    <location>
        <begin position="15"/>
        <end position="261"/>
    </location>
</feature>
<evidence type="ECO:0000313" key="11">
    <source>
        <dbReference type="Proteomes" id="UP000046395"/>
    </source>
</evidence>
<sequence>MAKSESTFDRDISALLRIFRFACDSVDPKSLVKSCLSVKGHPNRLAVSSGREYELNHNVYVVAFGKAALSMCRGATSALGTHIVRGIASVPVGAVARSVKLKQFLSDRIAVYEGAYNNLPDQAAFETSQLVVDMVQTLTAGDILLVLISGGGSALLPYPIAGISLTDKQHIVDMLSRKSASIFELNVVRHHLSILKGGGLLTMAPLPQIVALIISDVMSNDIQFVASGPTVNCTSTPMDAIDILKRYCRAEEVPKNVWSLLANPTLSKQPPANPSRICNLIIGDNLMALRSASEEAVRIGFTSFIISRTVSGEASTVGKLFSGLLHDLLSKAVANVLFLREGHQALLGDCSNETLCDVLEALKKNRPICLLWGGETTVKVRGNGLGGRNQELVLSFIHETLKRGELLTEWTGENRYFAFASLGTDGQDGPTDAAGAFFHSSQLGNVSLKDVNAYLANNDSYNYFKSHLNGSCLVKVGLTETNVMDLILLTLHR</sequence>
<evidence type="ECO:0000256" key="1">
    <source>
        <dbReference type="ARBA" id="ARBA00000694"/>
    </source>
</evidence>
<evidence type="ECO:0000259" key="10">
    <source>
        <dbReference type="Pfam" id="PF13660"/>
    </source>
</evidence>
<evidence type="ECO:0000256" key="2">
    <source>
        <dbReference type="ARBA" id="ARBA00005393"/>
    </source>
</evidence>
<dbReference type="Pfam" id="PF05161">
    <property type="entry name" value="MOFRL"/>
    <property type="match status" value="1"/>
</dbReference>
<feature type="domain" description="MOFRL" evidence="9">
    <location>
        <begin position="368"/>
        <end position="485"/>
    </location>
</feature>
<keyword evidence="8" id="KW-0067">ATP-binding</keyword>
<dbReference type="EC" id="2.7.1.31" evidence="3"/>
<dbReference type="AlphaFoldDB" id="A0A5S6R1D8"/>
<organism evidence="11 12">
    <name type="scientific">Trichuris muris</name>
    <name type="common">Mouse whipworm</name>
    <dbReference type="NCBI Taxonomy" id="70415"/>
    <lineage>
        <taxon>Eukaryota</taxon>
        <taxon>Metazoa</taxon>
        <taxon>Ecdysozoa</taxon>
        <taxon>Nematoda</taxon>
        <taxon>Enoplea</taxon>
        <taxon>Dorylaimia</taxon>
        <taxon>Trichinellida</taxon>
        <taxon>Trichuridae</taxon>
        <taxon>Trichuris</taxon>
    </lineage>
</organism>
<comment type="similarity">
    <text evidence="2">Belongs to the glycerate kinase type-2 family.</text>
</comment>
<dbReference type="Gene3D" id="3.40.50.10180">
    <property type="entry name" value="Glycerate kinase, MOFRL-like N-terminal domain"/>
    <property type="match status" value="1"/>
</dbReference>
<dbReference type="InterPro" id="IPR025286">
    <property type="entry name" value="MOFRL_assoc_dom"/>
</dbReference>
<dbReference type="STRING" id="70415.A0A5S6R1D8"/>
<reference evidence="12" key="1">
    <citation type="submission" date="2019-12" db="UniProtKB">
        <authorList>
            <consortium name="WormBaseParasite"/>
        </authorList>
    </citation>
    <scope>IDENTIFICATION</scope>
</reference>
<dbReference type="FunFam" id="3.40.50.10180:FF:000001">
    <property type="entry name" value="Glycerate kinase"/>
    <property type="match status" value="1"/>
</dbReference>
<dbReference type="WBParaSite" id="TMUE_3000013243.1">
    <property type="protein sequence ID" value="TMUE_3000013243.1"/>
    <property type="gene ID" value="WBGene00302894"/>
</dbReference>
<evidence type="ECO:0000256" key="6">
    <source>
        <dbReference type="ARBA" id="ARBA00022741"/>
    </source>
</evidence>
<accession>A0A5S6R1D8</accession>
<dbReference type="GO" id="GO:0008887">
    <property type="term" value="F:glycerate kinase activity"/>
    <property type="evidence" value="ECO:0007669"/>
    <property type="project" value="UniProtKB-EC"/>
</dbReference>
<evidence type="ECO:0000256" key="5">
    <source>
        <dbReference type="ARBA" id="ARBA00022679"/>
    </source>
</evidence>
<evidence type="ECO:0000256" key="3">
    <source>
        <dbReference type="ARBA" id="ARBA00012101"/>
    </source>
</evidence>
<dbReference type="InterPro" id="IPR039760">
    <property type="entry name" value="MOFRL_protein"/>
</dbReference>
<evidence type="ECO:0000313" key="12">
    <source>
        <dbReference type="WBParaSite" id="TMUE_3000013243.1"/>
    </source>
</evidence>
<dbReference type="InterPro" id="IPR007835">
    <property type="entry name" value="MOFRL"/>
</dbReference>
<proteinExistence type="inferred from homology"/>
<dbReference type="GO" id="GO:0005737">
    <property type="term" value="C:cytoplasm"/>
    <property type="evidence" value="ECO:0007669"/>
    <property type="project" value="TreeGrafter"/>
</dbReference>
<comment type="catalytic activity">
    <reaction evidence="1">
        <text>(R)-glycerate + ATP = (2R)-3-phosphoglycerate + ADP + H(+)</text>
        <dbReference type="Rhea" id="RHEA:23516"/>
        <dbReference type="ChEBI" id="CHEBI:15378"/>
        <dbReference type="ChEBI" id="CHEBI:16659"/>
        <dbReference type="ChEBI" id="CHEBI:30616"/>
        <dbReference type="ChEBI" id="CHEBI:58272"/>
        <dbReference type="ChEBI" id="CHEBI:456216"/>
        <dbReference type="EC" id="2.7.1.31"/>
    </reaction>
</comment>
<dbReference type="InterPro" id="IPR037035">
    <property type="entry name" value="GK-like_C_sf"/>
</dbReference>
<evidence type="ECO:0000259" key="9">
    <source>
        <dbReference type="Pfam" id="PF05161"/>
    </source>
</evidence>